<name>A0A8H7C1F7_AGABI</name>
<protein>
    <submittedName>
        <fullName evidence="2">Uncharacterized protein</fullName>
    </submittedName>
</protein>
<evidence type="ECO:0000313" key="3">
    <source>
        <dbReference type="Proteomes" id="UP000629468"/>
    </source>
</evidence>
<organism evidence="2 3">
    <name type="scientific">Agaricus bisporus var. burnettii</name>
    <dbReference type="NCBI Taxonomy" id="192524"/>
    <lineage>
        <taxon>Eukaryota</taxon>
        <taxon>Fungi</taxon>
        <taxon>Dikarya</taxon>
        <taxon>Basidiomycota</taxon>
        <taxon>Agaricomycotina</taxon>
        <taxon>Agaricomycetes</taxon>
        <taxon>Agaricomycetidae</taxon>
        <taxon>Agaricales</taxon>
        <taxon>Agaricineae</taxon>
        <taxon>Agaricaceae</taxon>
        <taxon>Agaricus</taxon>
    </lineage>
</organism>
<feature type="compositionally biased region" description="Basic and acidic residues" evidence="1">
    <location>
        <begin position="66"/>
        <end position="78"/>
    </location>
</feature>
<dbReference type="EMBL" id="JABXXO010000014">
    <property type="protein sequence ID" value="KAF7760712.1"/>
    <property type="molecule type" value="Genomic_DNA"/>
</dbReference>
<proteinExistence type="predicted"/>
<evidence type="ECO:0000313" key="2">
    <source>
        <dbReference type="EMBL" id="KAF7760712.1"/>
    </source>
</evidence>
<dbReference type="AlphaFoldDB" id="A0A8H7C1F7"/>
<dbReference type="Gene3D" id="1.10.600.10">
    <property type="entry name" value="Farnesyl Diphosphate Synthase"/>
    <property type="match status" value="1"/>
</dbReference>
<sequence>MSYQLPDLLTFLTSISSSSSSSSNTEYDGELHINPIYASLSNSPNNSSDIIINELDSPLHSQRPTESSKKEKKSNKDKDKLRKTVKEFLDEYNPGLLACLYLPFFSKGVEEEEEGEEERVMKVVKEWLSVCAIGVEETVRPGRIIGVGDQKEKMKEVVETIANRLMRFSNSNTRSINQIMTNILNASQHPPPPPPPPTSTSTSTRLTEYLNWRINLSGHQLLLMLFVIPPLTHKYTRAIELILEIGVCVVDLFAYNIHQAWSNPSHLNLISYLLLCGGGMTTVQGGVNMIGEMIRLRMVELKHELENEKEEGKEDNGLLTSIFSPFFSSSSSSNNNTNDTDLEIRKTLWNWVSGIIHWAYEVEYFTPDLEGNMNKKKRGGEVRDYGWVFLIPNQ</sequence>
<feature type="region of interest" description="Disordered" evidence="1">
    <location>
        <begin position="56"/>
        <end position="78"/>
    </location>
</feature>
<accession>A0A8H7C1F7</accession>
<dbReference type="Proteomes" id="UP000629468">
    <property type="component" value="Unassembled WGS sequence"/>
</dbReference>
<gene>
    <name evidence="2" type="ORF">Agabi119p4_10121</name>
</gene>
<comment type="caution">
    <text evidence="2">The sequence shown here is derived from an EMBL/GenBank/DDBJ whole genome shotgun (WGS) entry which is preliminary data.</text>
</comment>
<evidence type="ECO:0000256" key="1">
    <source>
        <dbReference type="SAM" id="MobiDB-lite"/>
    </source>
</evidence>
<reference evidence="2 3" key="1">
    <citation type="journal article" name="Sci. Rep.">
        <title>Telomere-to-telomere assembled and centromere annotated genomes of the two main subspecies of the button mushroom Agaricus bisporus reveal especially polymorphic chromosome ends.</title>
        <authorList>
            <person name="Sonnenberg A.S.M."/>
            <person name="Sedaghat-Telgerd N."/>
            <person name="Lavrijssen B."/>
            <person name="Ohm R.A."/>
            <person name="Hendrickx P.M."/>
            <person name="Scholtmeijer K."/>
            <person name="Baars J.J.P."/>
            <person name="van Peer A."/>
        </authorList>
    </citation>
    <scope>NUCLEOTIDE SEQUENCE [LARGE SCALE GENOMIC DNA]</scope>
    <source>
        <strain evidence="2 3">H119_p4</strain>
    </source>
</reference>
<dbReference type="InterPro" id="IPR008949">
    <property type="entry name" value="Isoprenoid_synthase_dom_sf"/>
</dbReference>